<proteinExistence type="predicted"/>
<feature type="domain" description="Peptidase M10 serralysin C-terminal" evidence="5">
    <location>
        <begin position="439"/>
        <end position="494"/>
    </location>
</feature>
<keyword evidence="9" id="KW-1185">Reference proteome</keyword>
<evidence type="ECO:0000256" key="3">
    <source>
        <dbReference type="ARBA" id="ARBA00022525"/>
    </source>
</evidence>
<dbReference type="PROSITE" id="PS00330">
    <property type="entry name" value="HEMOLYSIN_CALCIUM"/>
    <property type="match status" value="1"/>
</dbReference>
<evidence type="ECO:0000313" key="8">
    <source>
        <dbReference type="EMBL" id="GIL38476.1"/>
    </source>
</evidence>
<dbReference type="InterPro" id="IPR018511">
    <property type="entry name" value="Hemolysin-typ_Ca-bd_CS"/>
</dbReference>
<dbReference type="Pfam" id="PF00353">
    <property type="entry name" value="HemolysinCabind"/>
    <property type="match status" value="1"/>
</dbReference>
<evidence type="ECO:0000256" key="1">
    <source>
        <dbReference type="ARBA" id="ARBA00001913"/>
    </source>
</evidence>
<dbReference type="PRINTS" id="PR00313">
    <property type="entry name" value="CABNDNGRPT"/>
</dbReference>
<dbReference type="Pfam" id="PF13229">
    <property type="entry name" value="Beta_helix"/>
    <property type="match status" value="1"/>
</dbReference>
<evidence type="ECO:0000313" key="9">
    <source>
        <dbReference type="Proteomes" id="UP000681075"/>
    </source>
</evidence>
<evidence type="ECO:0008006" key="10">
    <source>
        <dbReference type="Google" id="ProtNLM"/>
    </source>
</evidence>
<dbReference type="InterPro" id="IPR011050">
    <property type="entry name" value="Pectin_lyase_fold/virulence"/>
</dbReference>
<dbReference type="InterPro" id="IPR006626">
    <property type="entry name" value="PbH1"/>
</dbReference>
<dbReference type="Gene3D" id="2.150.10.10">
    <property type="entry name" value="Serralysin-like metalloprotease, C-terminal"/>
    <property type="match status" value="1"/>
</dbReference>
<dbReference type="Proteomes" id="UP000681075">
    <property type="component" value="Unassembled WGS sequence"/>
</dbReference>
<dbReference type="InterPro" id="IPR039448">
    <property type="entry name" value="Beta_helix"/>
</dbReference>
<dbReference type="SUPFAM" id="SSF51120">
    <property type="entry name" value="beta-Roll"/>
    <property type="match status" value="1"/>
</dbReference>
<dbReference type="EMBL" id="BOPV01000001">
    <property type="protein sequence ID" value="GIL38476.1"/>
    <property type="molecule type" value="Genomic_DNA"/>
</dbReference>
<dbReference type="SUPFAM" id="SSF51126">
    <property type="entry name" value="Pectin lyase-like"/>
    <property type="match status" value="1"/>
</dbReference>
<dbReference type="Pfam" id="PF08548">
    <property type="entry name" value="Peptidase_M10_C"/>
    <property type="match status" value="1"/>
</dbReference>
<reference evidence="8" key="1">
    <citation type="submission" date="2021-02" db="EMBL/GenBank/DDBJ databases">
        <title>Genome sequence of Rhodospirillales sp. strain TMPK1 isolated from soil.</title>
        <authorList>
            <person name="Nakai R."/>
            <person name="Kusada H."/>
            <person name="Tamaki H."/>
        </authorList>
    </citation>
    <scope>NUCLEOTIDE SEQUENCE</scope>
    <source>
        <strain evidence="8">TMPK1</strain>
    </source>
</reference>
<keyword evidence="3" id="KW-0964">Secreted</keyword>
<evidence type="ECO:0000259" key="6">
    <source>
        <dbReference type="Pfam" id="PF13229"/>
    </source>
</evidence>
<dbReference type="InterPro" id="IPR012334">
    <property type="entry name" value="Pectin_lyas_fold"/>
</dbReference>
<dbReference type="Gene3D" id="1.10.3130.20">
    <property type="entry name" value="Phycobilisome linker domain"/>
    <property type="match status" value="1"/>
</dbReference>
<gene>
    <name evidence="8" type="ORF">TMPK1_07130</name>
</gene>
<dbReference type="Pfam" id="PF13946">
    <property type="entry name" value="DUF4214"/>
    <property type="match status" value="1"/>
</dbReference>
<organism evidence="8 9">
    <name type="scientific">Roseiterribacter gracilis</name>
    <dbReference type="NCBI Taxonomy" id="2812848"/>
    <lineage>
        <taxon>Bacteria</taxon>
        <taxon>Pseudomonadati</taxon>
        <taxon>Pseudomonadota</taxon>
        <taxon>Alphaproteobacteria</taxon>
        <taxon>Rhodospirillales</taxon>
        <taxon>Roseiterribacteraceae</taxon>
        <taxon>Roseiterribacter</taxon>
    </lineage>
</organism>
<dbReference type="InterPro" id="IPR038255">
    <property type="entry name" value="PBS_linker_sf"/>
</dbReference>
<accession>A0A8S8XBD8</accession>
<comment type="cofactor">
    <cofactor evidence="1">
        <name>Ca(2+)</name>
        <dbReference type="ChEBI" id="CHEBI:29108"/>
    </cofactor>
</comment>
<dbReference type="InterPro" id="IPR025282">
    <property type="entry name" value="DUF4214"/>
</dbReference>
<dbReference type="InterPro" id="IPR001343">
    <property type="entry name" value="Hemolysn_Ca-bd"/>
</dbReference>
<dbReference type="InterPro" id="IPR011049">
    <property type="entry name" value="Serralysin-like_metalloprot_C"/>
</dbReference>
<dbReference type="InterPro" id="IPR013858">
    <property type="entry name" value="Peptidase_M10B_C"/>
</dbReference>
<evidence type="ECO:0000256" key="2">
    <source>
        <dbReference type="ARBA" id="ARBA00004613"/>
    </source>
</evidence>
<protein>
    <recommendedName>
        <fullName evidence="10">Right handed beta helix domain-containing protein</fullName>
    </recommendedName>
</protein>
<dbReference type="RefSeq" id="WP_420241505.1">
    <property type="nucleotide sequence ID" value="NZ_BOPV01000001.1"/>
</dbReference>
<feature type="domain" description="Right handed beta helix" evidence="6">
    <location>
        <begin position="122"/>
        <end position="274"/>
    </location>
</feature>
<dbReference type="Gene3D" id="2.160.20.10">
    <property type="entry name" value="Single-stranded right-handed beta-helix, Pectin lyase-like"/>
    <property type="match status" value="1"/>
</dbReference>
<name>A0A8S8XBD8_9PROT</name>
<evidence type="ECO:0000256" key="4">
    <source>
        <dbReference type="ARBA" id="ARBA00022737"/>
    </source>
</evidence>
<keyword evidence="4" id="KW-0677">Repeat</keyword>
<evidence type="ECO:0000259" key="7">
    <source>
        <dbReference type="Pfam" id="PF13946"/>
    </source>
</evidence>
<dbReference type="AlphaFoldDB" id="A0A8S8XBD8"/>
<comment type="caution">
    <text evidence="8">The sequence shown here is derived from an EMBL/GenBank/DDBJ whole genome shotgun (WGS) entry which is preliminary data.</text>
</comment>
<dbReference type="GO" id="GO:0005615">
    <property type="term" value="C:extracellular space"/>
    <property type="evidence" value="ECO:0007669"/>
    <property type="project" value="InterPro"/>
</dbReference>
<dbReference type="GO" id="GO:0005509">
    <property type="term" value="F:calcium ion binding"/>
    <property type="evidence" value="ECO:0007669"/>
    <property type="project" value="InterPro"/>
</dbReference>
<comment type="subcellular location">
    <subcellularLocation>
        <location evidence="2">Secreted</location>
    </subcellularLocation>
</comment>
<dbReference type="SMART" id="SM00710">
    <property type="entry name" value="PbH1"/>
    <property type="match status" value="6"/>
</dbReference>
<evidence type="ECO:0000259" key="5">
    <source>
        <dbReference type="Pfam" id="PF08548"/>
    </source>
</evidence>
<sequence>MADLWVGANEQYKTIASAIKASKTGDTVYVRAGTYINDSASIDHDLNVIGVGGPVVLKATKWLDNGKAILITHGNVHLENLEFTGATASANNGEGVRMSDGHLEVVNCYFHDNEEGILTGDNADATLVISNSRFERNGFGDGYTHGVYVNHIASVTVTDSYFAEQKEGHHLKSRAAVTVVTNNIFDDGNSTTSYSIDMPSGGVGVIKGNYIYQGAKSDNPVAIHFGGEQTTKWPNSSLTVEGNVIVNDRAGGMVVANSMPDALATVDGNTIWGQTTTNAFNGPVAAHDNLFMNSTDPAAPTSVTVLKAWLAGWLVPVNGISSHAYANDITAVTTTGVALSGAGKGLVISGSALNDRLSGNYGPDTLAGGAGDDVYIVHTNKTLVAEASNAGTDTIYSDVSYVLPSNVENLVLNNSTWGIATGNALDNVLVGDKRSTLDGGAGDDTLIAGSTQTTMIGGTGDDAFVFRSYAAAGSVINDFQLGHDRIDLTALGLPATAVGDGTIQFKASGDGTDIWVGTSNLVHLKNISAGALSAADLWVSNAPRERMVVEQVITSTSGNDNIVGGSASTTVIMPNQSYASSTITTSGASTIISGVNGTDTLTGVQRVKFSDGMLLLDLGPKALVGEAYRLYTAALGRQPDEGGLKVQADALTNGTSLVQLAQNFLNSAEFVARFGAGDSGAYVDALYQNVLGRLPDAAGRAVQVDALAHGLSRANLLANFSESAENHALTAPLTVMGAFVPMQFDGV</sequence>
<feature type="domain" description="DUF4214" evidence="7">
    <location>
        <begin position="661"/>
        <end position="729"/>
    </location>
</feature>